<accession>A0A9P6VIC4</accession>
<proteinExistence type="predicted"/>
<dbReference type="PANTHER" id="PTHR37540">
    <property type="entry name" value="TRANSCRIPTION FACTOR (ACR-2), PUTATIVE-RELATED-RELATED"/>
    <property type="match status" value="1"/>
</dbReference>
<dbReference type="AlphaFoldDB" id="A0A9P6VIC4"/>
<dbReference type="EMBL" id="VNKQ01000010">
    <property type="protein sequence ID" value="KAG0648482.1"/>
    <property type="molecule type" value="Genomic_DNA"/>
</dbReference>
<dbReference type="InterPro" id="IPR021858">
    <property type="entry name" value="Fun_TF"/>
</dbReference>
<dbReference type="PANTHER" id="PTHR37540:SF5">
    <property type="entry name" value="TRANSCRIPTION FACTOR DOMAIN-CONTAINING PROTEIN"/>
    <property type="match status" value="1"/>
</dbReference>
<sequence length="330" mass="37602">MGSTSSHLAYKRQKDGDNVGYFYHRGQAITLVNKAIVDGTAATEGIIATVACFLQQDALAASAQATKSHHHGMCCQYYLTTARCDLTASIVLVQDPQLEPMLFNPDISVYFRQPSLYTWENAKALGIRLLNFTELHDLSDVAMNIYWGLRNLTEIVEGFKAGIEVVDRREEELQFSDRVEVLERATHTLWYSNSKDPQTTIFRLFGCATLIYIYTILRELPSELRMLKLVAMRMKDQMERAPNLNDILATFPELMLWLLFLAGSVAEAERKPFFARQASKILLMKKIEDQTNILKASQDFLWPERHSFEDEGMEDYFEDGSVTEHSATTS</sequence>
<protein>
    <submittedName>
        <fullName evidence="1">Uncharacterized protein</fullName>
    </submittedName>
</protein>
<reference evidence="1" key="1">
    <citation type="submission" date="2019-07" db="EMBL/GenBank/DDBJ databases">
        <title>Hyphodiscus hymeniophilus genome sequencing and assembly.</title>
        <authorList>
            <person name="Kramer G."/>
            <person name="Nodwell J."/>
        </authorList>
    </citation>
    <scope>NUCLEOTIDE SEQUENCE</scope>
    <source>
        <strain evidence="1">ATCC 34498</strain>
    </source>
</reference>
<evidence type="ECO:0000313" key="2">
    <source>
        <dbReference type="Proteomes" id="UP000785200"/>
    </source>
</evidence>
<gene>
    <name evidence="1" type="ORF">D0Z07_5251</name>
</gene>
<comment type="caution">
    <text evidence="1">The sequence shown here is derived from an EMBL/GenBank/DDBJ whole genome shotgun (WGS) entry which is preliminary data.</text>
</comment>
<dbReference type="Proteomes" id="UP000785200">
    <property type="component" value="Unassembled WGS sequence"/>
</dbReference>
<dbReference type="OrthoDB" id="4158087at2759"/>
<dbReference type="Pfam" id="PF11951">
    <property type="entry name" value="Fungal_trans_2"/>
    <property type="match status" value="1"/>
</dbReference>
<keyword evidence="2" id="KW-1185">Reference proteome</keyword>
<name>A0A9P6VIC4_9HELO</name>
<organism evidence="1 2">
    <name type="scientific">Hyphodiscus hymeniophilus</name>
    <dbReference type="NCBI Taxonomy" id="353542"/>
    <lineage>
        <taxon>Eukaryota</taxon>
        <taxon>Fungi</taxon>
        <taxon>Dikarya</taxon>
        <taxon>Ascomycota</taxon>
        <taxon>Pezizomycotina</taxon>
        <taxon>Leotiomycetes</taxon>
        <taxon>Helotiales</taxon>
        <taxon>Hyphodiscaceae</taxon>
        <taxon>Hyphodiscus</taxon>
    </lineage>
</organism>
<evidence type="ECO:0000313" key="1">
    <source>
        <dbReference type="EMBL" id="KAG0648482.1"/>
    </source>
</evidence>